<evidence type="ECO:0000313" key="2">
    <source>
        <dbReference type="EMBL" id="SIT07119.1"/>
    </source>
</evidence>
<dbReference type="STRING" id="1086013.SAMN05421774_10565"/>
<gene>
    <name evidence="2" type="ORF">SAMN05421774_10565</name>
</gene>
<evidence type="ECO:0000259" key="1">
    <source>
        <dbReference type="Pfam" id="PF13403"/>
    </source>
</evidence>
<name>A0A1N7P9K0_9RHOB</name>
<sequence length="238" mass="24863">MVWETSDVRSLRGHGLGSLGWSSGDKDLAFVTEGMLDGTLIATAEGWRRVEQISPGDRVLTFDGGPQTVIAVQSAIVEAGWSGWPRAHWPLVVPDDALGNRGPLRLLPGQPVLLESDLAEDMFGDPFALIPAAALEGWRGIAPAPPMHQETVRLLILPVDEVVYVAGHMLLYCPADNATGLPGFGAAGDRGAARAGYAPLSLASAREFVACLIAEDVGAALRGAAPDGSQAALRALSP</sequence>
<dbReference type="Pfam" id="PF13403">
    <property type="entry name" value="Hint_2"/>
    <property type="match status" value="1"/>
</dbReference>
<dbReference type="InterPro" id="IPR036844">
    <property type="entry name" value="Hint_dom_sf"/>
</dbReference>
<dbReference type="InterPro" id="IPR028992">
    <property type="entry name" value="Hedgehog/Intein_dom"/>
</dbReference>
<dbReference type="SUPFAM" id="SSF51294">
    <property type="entry name" value="Hedgehog/intein (Hint) domain"/>
    <property type="match status" value="1"/>
</dbReference>
<dbReference type="EMBL" id="FTOT01000005">
    <property type="protein sequence ID" value="SIT07119.1"/>
    <property type="molecule type" value="Genomic_DNA"/>
</dbReference>
<accession>A0A1N7P9K0</accession>
<dbReference type="Proteomes" id="UP000186141">
    <property type="component" value="Unassembled WGS sequence"/>
</dbReference>
<organism evidence="2 3">
    <name type="scientific">Gemmobacter megaterium</name>
    <dbReference type="NCBI Taxonomy" id="1086013"/>
    <lineage>
        <taxon>Bacteria</taxon>
        <taxon>Pseudomonadati</taxon>
        <taxon>Pseudomonadota</taxon>
        <taxon>Alphaproteobacteria</taxon>
        <taxon>Rhodobacterales</taxon>
        <taxon>Paracoccaceae</taxon>
        <taxon>Gemmobacter</taxon>
    </lineage>
</organism>
<evidence type="ECO:0000313" key="3">
    <source>
        <dbReference type="Proteomes" id="UP000186141"/>
    </source>
</evidence>
<keyword evidence="3" id="KW-1185">Reference proteome</keyword>
<feature type="domain" description="Hedgehog/Intein (Hint)" evidence="1">
    <location>
        <begin position="36"/>
        <end position="167"/>
    </location>
</feature>
<proteinExistence type="predicted"/>
<dbReference type="AlphaFoldDB" id="A0A1N7P9K0"/>
<protein>
    <submittedName>
        <fullName evidence="2">Hint domain-containing protein</fullName>
    </submittedName>
</protein>
<reference evidence="2 3" key="1">
    <citation type="submission" date="2017-01" db="EMBL/GenBank/DDBJ databases">
        <authorList>
            <person name="Mah S.A."/>
            <person name="Swanson W.J."/>
            <person name="Moy G.W."/>
            <person name="Vacquier V.D."/>
        </authorList>
    </citation>
    <scope>NUCLEOTIDE SEQUENCE [LARGE SCALE GENOMIC DNA]</scope>
    <source>
        <strain evidence="2 3">DSM 26375</strain>
    </source>
</reference>